<dbReference type="Proteomes" id="UP000634919">
    <property type="component" value="Unassembled WGS sequence"/>
</dbReference>
<dbReference type="RefSeq" id="WP_191723381.1">
    <property type="nucleotide sequence ID" value="NZ_JACSQK010000005.1"/>
</dbReference>
<gene>
    <name evidence="1" type="ORF">H9646_10795</name>
</gene>
<evidence type="ECO:0000313" key="2">
    <source>
        <dbReference type="Proteomes" id="UP000634919"/>
    </source>
</evidence>
<reference evidence="1 2" key="1">
    <citation type="submission" date="2020-08" db="EMBL/GenBank/DDBJ databases">
        <title>A Genomic Blueprint of the Chicken Gut Microbiome.</title>
        <authorList>
            <person name="Gilroy R."/>
            <person name="Ravi A."/>
            <person name="Getino M."/>
            <person name="Pursley I."/>
            <person name="Horton D.L."/>
            <person name="Alikhan N.-F."/>
            <person name="Baker D."/>
            <person name="Gharbi K."/>
            <person name="Hall N."/>
            <person name="Watson M."/>
            <person name="Adriaenssens E.M."/>
            <person name="Foster-Nyarko E."/>
            <person name="Jarju S."/>
            <person name="Secka A."/>
            <person name="Antonio M."/>
            <person name="Oren A."/>
            <person name="Chaudhuri R."/>
            <person name="La Ragione R.M."/>
            <person name="Hildebrand F."/>
            <person name="Pallen M.J."/>
        </authorList>
    </citation>
    <scope>NUCLEOTIDE SEQUENCE [LARGE SCALE GENOMIC DNA]</scope>
    <source>
        <strain evidence="1 2">Sa2CVA6</strain>
    </source>
</reference>
<keyword evidence="2" id="KW-1185">Reference proteome</keyword>
<name>A0ABR8SCY3_9BURK</name>
<dbReference type="EMBL" id="JACSQK010000005">
    <property type="protein sequence ID" value="MBD7960974.1"/>
    <property type="molecule type" value="Genomic_DNA"/>
</dbReference>
<evidence type="ECO:0000313" key="1">
    <source>
        <dbReference type="EMBL" id="MBD7960974.1"/>
    </source>
</evidence>
<accession>A0ABR8SCY3</accession>
<comment type="caution">
    <text evidence="1">The sequence shown here is derived from an EMBL/GenBank/DDBJ whole genome shotgun (WGS) entry which is preliminary data.</text>
</comment>
<sequence>MKRHTAPPYSAAARQATVVVWAISALMQRQLLISRAMHCAALRQG</sequence>
<protein>
    <submittedName>
        <fullName evidence="1">Uncharacterized protein</fullName>
    </submittedName>
</protein>
<organism evidence="1 2">
    <name type="scientific">Comamonas avium</name>
    <dbReference type="NCBI Taxonomy" id="2762231"/>
    <lineage>
        <taxon>Bacteria</taxon>
        <taxon>Pseudomonadati</taxon>
        <taxon>Pseudomonadota</taxon>
        <taxon>Betaproteobacteria</taxon>
        <taxon>Burkholderiales</taxon>
        <taxon>Comamonadaceae</taxon>
        <taxon>Comamonas</taxon>
    </lineage>
</organism>
<proteinExistence type="predicted"/>